<evidence type="ECO:0000313" key="4">
    <source>
        <dbReference type="Proteomes" id="UP000569732"/>
    </source>
</evidence>
<evidence type="ECO:0000256" key="1">
    <source>
        <dbReference type="ARBA" id="ARBA00023125"/>
    </source>
</evidence>
<name>A0A853IJK5_9GAMM</name>
<gene>
    <name evidence="3" type="ORF">H0A36_29730</name>
</gene>
<evidence type="ECO:0000313" key="3">
    <source>
        <dbReference type="EMBL" id="NYZ70194.1"/>
    </source>
</evidence>
<dbReference type="AlphaFoldDB" id="A0A853IJK5"/>
<comment type="caution">
    <text evidence="3">The sequence shown here is derived from an EMBL/GenBank/DDBJ whole genome shotgun (WGS) entry which is preliminary data.</text>
</comment>
<dbReference type="Gene3D" id="1.10.260.40">
    <property type="entry name" value="lambda repressor-like DNA-binding domains"/>
    <property type="match status" value="1"/>
</dbReference>
<proteinExistence type="predicted"/>
<keyword evidence="1" id="KW-0238">DNA-binding</keyword>
<dbReference type="GO" id="GO:0003677">
    <property type="term" value="F:DNA binding"/>
    <property type="evidence" value="ECO:0007669"/>
    <property type="project" value="UniProtKB-KW"/>
</dbReference>
<dbReference type="PANTHER" id="PTHR46558">
    <property type="entry name" value="TRACRIPTIONAL REGULATORY PROTEIN-RELATED-RELATED"/>
    <property type="match status" value="1"/>
</dbReference>
<keyword evidence="4" id="KW-1185">Reference proteome</keyword>
<dbReference type="InterPro" id="IPR010982">
    <property type="entry name" value="Lambda_DNA-bd_dom_sf"/>
</dbReference>
<reference evidence="3 4" key="1">
    <citation type="submission" date="2020-07" db="EMBL/GenBank/DDBJ databases">
        <title>Endozoicomonas sp. nov., isolated from sediment.</title>
        <authorList>
            <person name="Gu T."/>
        </authorList>
    </citation>
    <scope>NUCLEOTIDE SEQUENCE [LARGE SCALE GENOMIC DNA]</scope>
    <source>
        <strain evidence="3 4">SM1973</strain>
    </source>
</reference>
<dbReference type="CDD" id="cd00093">
    <property type="entry name" value="HTH_XRE"/>
    <property type="match status" value="1"/>
</dbReference>
<organism evidence="3 4">
    <name type="scientific">Spartinivicinus marinus</name>
    <dbReference type="NCBI Taxonomy" id="2994442"/>
    <lineage>
        <taxon>Bacteria</taxon>
        <taxon>Pseudomonadati</taxon>
        <taxon>Pseudomonadota</taxon>
        <taxon>Gammaproteobacteria</taxon>
        <taxon>Oceanospirillales</taxon>
        <taxon>Zooshikellaceae</taxon>
        <taxon>Spartinivicinus</taxon>
    </lineage>
</organism>
<feature type="domain" description="HTH cro/C1-type" evidence="2">
    <location>
        <begin position="12"/>
        <end position="66"/>
    </location>
</feature>
<dbReference type="RefSeq" id="WP_180572113.1">
    <property type="nucleotide sequence ID" value="NZ_JACCKB010000325.1"/>
</dbReference>
<dbReference type="SMART" id="SM00530">
    <property type="entry name" value="HTH_XRE"/>
    <property type="match status" value="1"/>
</dbReference>
<accession>A0A853IJK5</accession>
<dbReference type="EMBL" id="JACCKB010000325">
    <property type="protein sequence ID" value="NYZ70194.1"/>
    <property type="molecule type" value="Genomic_DNA"/>
</dbReference>
<dbReference type="Proteomes" id="UP000569732">
    <property type="component" value="Unassembled WGS sequence"/>
</dbReference>
<dbReference type="InterPro" id="IPR001387">
    <property type="entry name" value="Cro/C1-type_HTH"/>
</dbReference>
<dbReference type="PANTHER" id="PTHR46558:SF4">
    <property type="entry name" value="DNA-BIDING PHAGE PROTEIN"/>
    <property type="match status" value="1"/>
</dbReference>
<dbReference type="SUPFAM" id="SSF47413">
    <property type="entry name" value="lambda repressor-like DNA-binding domains"/>
    <property type="match status" value="1"/>
</dbReference>
<protein>
    <submittedName>
        <fullName evidence="3">Helix-turn-helix transcriptional regulator</fullName>
    </submittedName>
</protein>
<sequence>MGNKKSELKDRIRAARKYRLHNQTELGELLGLSKSAVAAWEHGRNVPSIRIIQQLSEVLDCPFDWLVSDESEIDALWLEKVTNEHPDKVDNENLTRNRVMEDVTTISVKLTELALDSKLKQSDVKMFKALLQIIEERIEVGE</sequence>
<dbReference type="PROSITE" id="PS50943">
    <property type="entry name" value="HTH_CROC1"/>
    <property type="match status" value="1"/>
</dbReference>
<dbReference type="Pfam" id="PF01381">
    <property type="entry name" value="HTH_3"/>
    <property type="match status" value="1"/>
</dbReference>
<evidence type="ECO:0000259" key="2">
    <source>
        <dbReference type="PROSITE" id="PS50943"/>
    </source>
</evidence>